<evidence type="ECO:0000313" key="2">
    <source>
        <dbReference type="Proteomes" id="UP000270046"/>
    </source>
</evidence>
<keyword evidence="2" id="KW-1185">Reference proteome</keyword>
<dbReference type="Proteomes" id="UP000270046">
    <property type="component" value="Chromosome"/>
</dbReference>
<reference evidence="1 2" key="1">
    <citation type="submission" date="2018-10" db="EMBL/GenBank/DDBJ databases">
        <title>Genome sequencing of Mucilaginibacter sp. HYN0043.</title>
        <authorList>
            <person name="Kim M."/>
            <person name="Yi H."/>
        </authorList>
    </citation>
    <scope>NUCLEOTIDE SEQUENCE [LARGE SCALE GENOMIC DNA]</scope>
    <source>
        <strain evidence="1 2">HYN0043</strain>
    </source>
</reference>
<dbReference type="AlphaFoldDB" id="A0A494VR57"/>
<sequence length="172" mass="18518">MSKYFVFLILFIFPLLGKGQTITAMSIDTATRDTALITSTEMVGDTLSLPAGISRQLYVNATRMSGNYELVFSLQTNVEEPFVINPGSKVTFLMADSSTVEITSNSLMPSQAGVINSGQSIKISYPLPADQFSKLANTGIASLSVAYDGGSFDFTPRASYTTTIQRICGLLK</sequence>
<protein>
    <submittedName>
        <fullName evidence="1">Uncharacterized protein</fullName>
    </submittedName>
</protein>
<dbReference type="KEGG" id="muh:HYN43_000330"/>
<evidence type="ECO:0000313" key="1">
    <source>
        <dbReference type="EMBL" id="AYL93835.1"/>
    </source>
</evidence>
<name>A0A494VR57_9SPHI</name>
<dbReference type="RefSeq" id="WP_119407556.1">
    <property type="nucleotide sequence ID" value="NZ_CP032869.1"/>
</dbReference>
<accession>A0A494VR57</accession>
<organism evidence="1 2">
    <name type="scientific">Mucilaginibacter celer</name>
    <dbReference type="NCBI Taxonomy" id="2305508"/>
    <lineage>
        <taxon>Bacteria</taxon>
        <taxon>Pseudomonadati</taxon>
        <taxon>Bacteroidota</taxon>
        <taxon>Sphingobacteriia</taxon>
        <taxon>Sphingobacteriales</taxon>
        <taxon>Sphingobacteriaceae</taxon>
        <taxon>Mucilaginibacter</taxon>
    </lineage>
</organism>
<gene>
    <name evidence="1" type="ORF">HYN43_000330</name>
</gene>
<dbReference type="EMBL" id="CP032869">
    <property type="protein sequence ID" value="AYL93835.1"/>
    <property type="molecule type" value="Genomic_DNA"/>
</dbReference>
<proteinExistence type="predicted"/>